<feature type="region of interest" description="Disordered" evidence="8">
    <location>
        <begin position="152"/>
        <end position="294"/>
    </location>
</feature>
<dbReference type="GO" id="GO:0005730">
    <property type="term" value="C:nucleolus"/>
    <property type="evidence" value="ECO:0007669"/>
    <property type="project" value="TreeGrafter"/>
</dbReference>
<dbReference type="InterPro" id="IPR014898">
    <property type="entry name" value="Znf_C2H2_LYAR"/>
</dbReference>
<dbReference type="SUPFAM" id="SSF57667">
    <property type="entry name" value="beta-beta-alpha zinc fingers"/>
    <property type="match status" value="2"/>
</dbReference>
<feature type="domain" description="Zinc finger C2H2 LYAR-type" evidence="9">
    <location>
        <begin position="33"/>
        <end position="60"/>
    </location>
</feature>
<evidence type="ECO:0000256" key="1">
    <source>
        <dbReference type="ARBA" id="ARBA00004123"/>
    </source>
</evidence>
<accession>A0A8B8ISX6</accession>
<dbReference type="AlphaFoldDB" id="A0A8B8ISX6"/>
<dbReference type="InterPro" id="IPR058719">
    <property type="entry name" value="WHD_LYAR"/>
</dbReference>
<dbReference type="GO" id="GO:0006364">
    <property type="term" value="P:rRNA processing"/>
    <property type="evidence" value="ECO:0007669"/>
    <property type="project" value="TreeGrafter"/>
</dbReference>
<feature type="compositionally biased region" description="Basic and acidic residues" evidence="8">
    <location>
        <begin position="157"/>
        <end position="166"/>
    </location>
</feature>
<dbReference type="OrthoDB" id="21474at2759"/>
<dbReference type="Gene3D" id="3.30.1490.490">
    <property type="match status" value="1"/>
</dbReference>
<gene>
    <name evidence="12" type="primary">LOC113402711</name>
</gene>
<dbReference type="Proteomes" id="UP001652626">
    <property type="component" value="Chromosome 24"/>
</dbReference>
<proteinExistence type="predicted"/>
<keyword evidence="11" id="KW-1185">Reference proteome</keyword>
<dbReference type="Gene3D" id="1.10.10.2100">
    <property type="match status" value="1"/>
</dbReference>
<feature type="compositionally biased region" description="Basic and acidic residues" evidence="8">
    <location>
        <begin position="268"/>
        <end position="285"/>
    </location>
</feature>
<dbReference type="OMA" id="QNWIKNS"/>
<sequence length="430" mass="48758">MVVFTCGHCGESVQKPKVEKHYLTKCRNKNPNLSCMDCFKDFLGSDYEAHTKCITEEERYSGKGFTPKEKKGEKKQNAWVEMLQSVLDEQKNASGNVLRIIETISKHNNTPRKKPKFINFVKNVCGQKTNPKDIDQAWDLISVKLSELSNLNSQNKNKNEQDKTDVPKVNGAAGKGQNGDIPNGKKQNGVANHNEEEDEEEAQVEDKKDIETKNGDSEEPNKKLSKKQRKEEKKRKKYEAELQSAETPPAEVTQEEIQVPKKGKKNKNKIENGHEEGNGPVEGKDKNKKRKRQDTATTIEVIEAVNNADIENVPVKVKATKKKLKMEGELATAEADESICLHDQNVAKSENEVSENNGKFNWHAVIMSVLQKKGNELPFKRLQKKVLSEYSEYTGNEVDDRIADKFIKKLRSAPNVRVDKNRVTLLEEDE</sequence>
<keyword evidence="6" id="KW-0539">Nucleus</keyword>
<dbReference type="GO" id="GO:0003677">
    <property type="term" value="F:DNA binding"/>
    <property type="evidence" value="ECO:0007669"/>
    <property type="project" value="InterPro"/>
</dbReference>
<evidence type="ECO:0000256" key="6">
    <source>
        <dbReference type="ARBA" id="ARBA00023242"/>
    </source>
</evidence>
<evidence type="ECO:0000256" key="3">
    <source>
        <dbReference type="ARBA" id="ARBA00022737"/>
    </source>
</evidence>
<dbReference type="InterPro" id="IPR039999">
    <property type="entry name" value="LYAR"/>
</dbReference>
<protein>
    <submittedName>
        <fullName evidence="12">Cell growth-regulating nucleolar protein</fullName>
    </submittedName>
</protein>
<dbReference type="PANTHER" id="PTHR13100:SF10">
    <property type="entry name" value="CELL GROWTH-REGULATING NUCLEOLAR PROTEIN"/>
    <property type="match status" value="1"/>
</dbReference>
<feature type="domain" description="Cell growth-regulating nucleolar protein-like winged helix" evidence="10">
    <location>
        <begin position="358"/>
        <end position="426"/>
    </location>
</feature>
<dbReference type="GeneID" id="113402711"/>
<evidence type="ECO:0000256" key="4">
    <source>
        <dbReference type="ARBA" id="ARBA00022771"/>
    </source>
</evidence>
<organism evidence="11 12">
    <name type="scientific">Vanessa tameamea</name>
    <name type="common">Kamehameha butterfly</name>
    <dbReference type="NCBI Taxonomy" id="334116"/>
    <lineage>
        <taxon>Eukaryota</taxon>
        <taxon>Metazoa</taxon>
        <taxon>Ecdysozoa</taxon>
        <taxon>Arthropoda</taxon>
        <taxon>Hexapoda</taxon>
        <taxon>Insecta</taxon>
        <taxon>Pterygota</taxon>
        <taxon>Neoptera</taxon>
        <taxon>Endopterygota</taxon>
        <taxon>Lepidoptera</taxon>
        <taxon>Glossata</taxon>
        <taxon>Ditrysia</taxon>
        <taxon>Papilionoidea</taxon>
        <taxon>Nymphalidae</taxon>
        <taxon>Nymphalinae</taxon>
        <taxon>Vanessa</taxon>
    </lineage>
</organism>
<evidence type="ECO:0000256" key="7">
    <source>
        <dbReference type="PROSITE-ProRule" id="PRU01145"/>
    </source>
</evidence>
<keyword evidence="2" id="KW-0479">Metal-binding</keyword>
<reference evidence="12" key="1">
    <citation type="submission" date="2025-08" db="UniProtKB">
        <authorList>
            <consortium name="RefSeq"/>
        </authorList>
    </citation>
    <scope>IDENTIFICATION</scope>
    <source>
        <tissue evidence="12">Whole body</tissue>
    </source>
</reference>
<keyword evidence="5" id="KW-0862">Zinc</keyword>
<keyword evidence="3" id="KW-0677">Repeat</keyword>
<evidence type="ECO:0000256" key="5">
    <source>
        <dbReference type="ARBA" id="ARBA00022833"/>
    </source>
</evidence>
<comment type="subcellular location">
    <subcellularLocation>
        <location evidence="1">Nucleus</location>
    </subcellularLocation>
</comment>
<dbReference type="Pfam" id="PF08790">
    <property type="entry name" value="zf-LYAR"/>
    <property type="match status" value="1"/>
</dbReference>
<feature type="compositionally biased region" description="Basic residues" evidence="8">
    <location>
        <begin position="223"/>
        <end position="237"/>
    </location>
</feature>
<dbReference type="Pfam" id="PF25879">
    <property type="entry name" value="WHD_LYAR"/>
    <property type="match status" value="1"/>
</dbReference>
<dbReference type="GO" id="GO:0008270">
    <property type="term" value="F:zinc ion binding"/>
    <property type="evidence" value="ECO:0007669"/>
    <property type="project" value="UniProtKB-KW"/>
</dbReference>
<evidence type="ECO:0000259" key="9">
    <source>
        <dbReference type="Pfam" id="PF08790"/>
    </source>
</evidence>
<evidence type="ECO:0000259" key="10">
    <source>
        <dbReference type="Pfam" id="PF25879"/>
    </source>
</evidence>
<evidence type="ECO:0000256" key="2">
    <source>
        <dbReference type="ARBA" id="ARBA00022723"/>
    </source>
</evidence>
<evidence type="ECO:0000313" key="11">
    <source>
        <dbReference type="Proteomes" id="UP001652626"/>
    </source>
</evidence>
<dbReference type="RefSeq" id="XP_026498806.2">
    <property type="nucleotide sequence ID" value="XM_026643021.2"/>
</dbReference>
<evidence type="ECO:0000256" key="8">
    <source>
        <dbReference type="SAM" id="MobiDB-lite"/>
    </source>
</evidence>
<evidence type="ECO:0000313" key="12">
    <source>
        <dbReference type="RefSeq" id="XP_026498806.2"/>
    </source>
</evidence>
<keyword evidence="4 7" id="KW-0863">Zinc-finger</keyword>
<name>A0A8B8ISX6_VANTA</name>
<feature type="compositionally biased region" description="Basic and acidic residues" evidence="8">
    <location>
        <begin position="204"/>
        <end position="222"/>
    </location>
</feature>
<dbReference type="GO" id="GO:0000122">
    <property type="term" value="P:negative regulation of transcription by RNA polymerase II"/>
    <property type="evidence" value="ECO:0007669"/>
    <property type="project" value="TreeGrafter"/>
</dbReference>
<dbReference type="PANTHER" id="PTHR13100">
    <property type="entry name" value="CELL GROWTH-REGULATING NUCLEOLAR PROTEIN LYAR"/>
    <property type="match status" value="1"/>
</dbReference>
<dbReference type="InterPro" id="IPR036236">
    <property type="entry name" value="Znf_C2H2_sf"/>
</dbReference>
<dbReference type="PROSITE" id="PS51804">
    <property type="entry name" value="ZF_C2HC_LYAR"/>
    <property type="match status" value="2"/>
</dbReference>